<protein>
    <submittedName>
        <fullName evidence="1">Transcriptional regulatory protein, C terminal</fullName>
    </submittedName>
</protein>
<dbReference type="SUPFAM" id="SSF46894">
    <property type="entry name" value="C-terminal effector domain of the bipartite response regulators"/>
    <property type="match status" value="1"/>
</dbReference>
<proteinExistence type="predicted"/>
<dbReference type="InterPro" id="IPR016032">
    <property type="entry name" value="Sig_transdc_resp-reg_C-effctor"/>
</dbReference>
<keyword evidence="2" id="KW-1185">Reference proteome</keyword>
<dbReference type="Gene3D" id="1.10.10.10">
    <property type="entry name" value="Winged helix-like DNA-binding domain superfamily/Winged helix DNA-binding domain"/>
    <property type="match status" value="1"/>
</dbReference>
<dbReference type="InterPro" id="IPR036388">
    <property type="entry name" value="WH-like_DNA-bd_sf"/>
</dbReference>
<dbReference type="RefSeq" id="WP_093452397.1">
    <property type="nucleotide sequence ID" value="NZ_FNZG01000003.1"/>
</dbReference>
<gene>
    <name evidence="1" type="ORF">SAMN05421762_1358</name>
</gene>
<evidence type="ECO:0000313" key="2">
    <source>
        <dbReference type="Proteomes" id="UP000231644"/>
    </source>
</evidence>
<dbReference type="AlphaFoldDB" id="A0A1I1K7C7"/>
<name>A0A1I1K7C7_9RHOB</name>
<dbReference type="GO" id="GO:0003677">
    <property type="term" value="F:DNA binding"/>
    <property type="evidence" value="ECO:0007669"/>
    <property type="project" value="InterPro"/>
</dbReference>
<reference evidence="1 2" key="1">
    <citation type="submission" date="2016-10" db="EMBL/GenBank/DDBJ databases">
        <authorList>
            <person name="de Groot N.N."/>
        </authorList>
    </citation>
    <scope>NUCLEOTIDE SEQUENCE [LARGE SCALE GENOMIC DNA]</scope>
    <source>
        <strain evidence="1 2">DSM 29619</strain>
    </source>
</reference>
<dbReference type="GO" id="GO:0006355">
    <property type="term" value="P:regulation of DNA-templated transcription"/>
    <property type="evidence" value="ECO:0007669"/>
    <property type="project" value="InterPro"/>
</dbReference>
<evidence type="ECO:0000313" key="1">
    <source>
        <dbReference type="EMBL" id="SFC56495.1"/>
    </source>
</evidence>
<dbReference type="EMBL" id="FOLX01000001">
    <property type="protein sequence ID" value="SFC56495.1"/>
    <property type="molecule type" value="Genomic_DNA"/>
</dbReference>
<dbReference type="Proteomes" id="UP000231644">
    <property type="component" value="Unassembled WGS sequence"/>
</dbReference>
<accession>A0A1I1K7C7</accession>
<sequence>MTIADPEGPLNFEFRPGRKIHPAVALYDEMKIIASVRTAEVIEFMTRRPGKVSTYDDLAHVIDSDMTPREINFVMGKVRKWIRASGLPIEIISLYGIGYAAEFTDPEFRLPW</sequence>
<organism evidence="1 2">
    <name type="scientific">Pseudooceanicola nitratireducens</name>
    <dbReference type="NCBI Taxonomy" id="517719"/>
    <lineage>
        <taxon>Bacteria</taxon>
        <taxon>Pseudomonadati</taxon>
        <taxon>Pseudomonadota</taxon>
        <taxon>Alphaproteobacteria</taxon>
        <taxon>Rhodobacterales</taxon>
        <taxon>Paracoccaceae</taxon>
        <taxon>Pseudooceanicola</taxon>
    </lineage>
</organism>